<dbReference type="EMBL" id="JAWWNJ010000037">
    <property type="protein sequence ID" value="KAK7022369.1"/>
    <property type="molecule type" value="Genomic_DNA"/>
</dbReference>
<evidence type="ECO:0000256" key="1">
    <source>
        <dbReference type="SAM" id="Coils"/>
    </source>
</evidence>
<dbReference type="SUPFAM" id="SSF52047">
    <property type="entry name" value="RNI-like"/>
    <property type="match status" value="1"/>
</dbReference>
<proteinExistence type="predicted"/>
<name>A0AAW0B9N3_9AGAR</name>
<evidence type="ECO:0000313" key="3">
    <source>
        <dbReference type="Proteomes" id="UP001362999"/>
    </source>
</evidence>
<keyword evidence="3" id="KW-1185">Reference proteome</keyword>
<organism evidence="2 3">
    <name type="scientific">Favolaschia claudopus</name>
    <dbReference type="NCBI Taxonomy" id="2862362"/>
    <lineage>
        <taxon>Eukaryota</taxon>
        <taxon>Fungi</taxon>
        <taxon>Dikarya</taxon>
        <taxon>Basidiomycota</taxon>
        <taxon>Agaricomycotina</taxon>
        <taxon>Agaricomycetes</taxon>
        <taxon>Agaricomycetidae</taxon>
        <taxon>Agaricales</taxon>
        <taxon>Marasmiineae</taxon>
        <taxon>Mycenaceae</taxon>
        <taxon>Favolaschia</taxon>
    </lineage>
</organism>
<reference evidence="2 3" key="1">
    <citation type="journal article" date="2024" name="J Genomics">
        <title>Draft genome sequencing and assembly of Favolaschia claudopus CIRM-BRFM 2984 isolated from oak limbs.</title>
        <authorList>
            <person name="Navarro D."/>
            <person name="Drula E."/>
            <person name="Chaduli D."/>
            <person name="Cazenave R."/>
            <person name="Ahrendt S."/>
            <person name="Wang J."/>
            <person name="Lipzen A."/>
            <person name="Daum C."/>
            <person name="Barry K."/>
            <person name="Grigoriev I.V."/>
            <person name="Favel A."/>
            <person name="Rosso M.N."/>
            <person name="Martin F."/>
        </authorList>
    </citation>
    <scope>NUCLEOTIDE SEQUENCE [LARGE SCALE GENOMIC DNA]</scope>
    <source>
        <strain evidence="2 3">CIRM-BRFM 2984</strain>
    </source>
</reference>
<evidence type="ECO:0000313" key="2">
    <source>
        <dbReference type="EMBL" id="KAK7022369.1"/>
    </source>
</evidence>
<feature type="coiled-coil region" evidence="1">
    <location>
        <begin position="14"/>
        <end position="41"/>
    </location>
</feature>
<dbReference type="Proteomes" id="UP001362999">
    <property type="component" value="Unassembled WGS sequence"/>
</dbReference>
<dbReference type="AlphaFoldDB" id="A0AAW0B9N3"/>
<comment type="caution">
    <text evidence="2">The sequence shown here is derived from an EMBL/GenBank/DDBJ whole genome shotgun (WGS) entry which is preliminary data.</text>
</comment>
<gene>
    <name evidence="2" type="ORF">R3P38DRAFT_2532884</name>
</gene>
<accession>A0AAW0B9N3</accession>
<dbReference type="InterPro" id="IPR032675">
    <property type="entry name" value="LRR_dom_sf"/>
</dbReference>
<keyword evidence="1" id="KW-0175">Coiled coil</keyword>
<evidence type="ECO:0008006" key="4">
    <source>
        <dbReference type="Google" id="ProtNLM"/>
    </source>
</evidence>
<dbReference type="Gene3D" id="3.80.10.10">
    <property type="entry name" value="Ribonuclease Inhibitor"/>
    <property type="match status" value="1"/>
</dbReference>
<sequence length="452" mass="51372">MAQASRVAELRQLIDQLSFSIETQKRLLKDLEEQQVKARRTLNSLIDPMAHLPFEIQSQIFLDVVSSAYEPTPHPGEAPMVLLGVCQLWRTVALSTHQLWTRIQMNDLPRGPNYTELCRMWLERAGSLPLRLTVHGSMWLEESVQDLLEHFAPQLDEVTLYLTNHRGADTFTHQTPHLEMRSLKSVTITSECEAYFRLVHDWVQVLKKAPALLKYSLENIMSATEDDILIIPPLENPLVHPTLRELRLGDPQEYGLWGILGNSARILNSLTLPALTTLHLSDFDITADEFISFLLRSSPPLQSLAMVIPAYAWPIGVIAQYFYPIPNLTNLELVLPLRCGHNPFSVFLQAMLNPQFLHNLHTLAVFAATGSRLNYQALIRTLTSRRHSALKAFRLSFASHEPKHDYSVDLPSEEYLQALQELVSDRMSIHVGTASQNMIYEGVHTRRVNALV</sequence>
<protein>
    <recommendedName>
        <fullName evidence="4">F-box domain-containing protein</fullName>
    </recommendedName>
</protein>